<dbReference type="GO" id="GO:0048027">
    <property type="term" value="F:mRNA 5'-UTR binding"/>
    <property type="evidence" value="ECO:0007669"/>
    <property type="project" value="UniProtKB-UniRule"/>
</dbReference>
<protein>
    <recommendedName>
        <fullName evidence="4">Translational regulator CsrA</fullName>
    </recommendedName>
</protein>
<evidence type="ECO:0000256" key="4">
    <source>
        <dbReference type="HAMAP-Rule" id="MF_00167"/>
    </source>
</evidence>
<dbReference type="InterPro" id="IPR036107">
    <property type="entry name" value="CsrA_sf"/>
</dbReference>
<keyword evidence="1 4" id="KW-0963">Cytoplasm</keyword>
<dbReference type="InterPro" id="IPR003751">
    <property type="entry name" value="CsrA"/>
</dbReference>
<sequence length="108" mass="11291">MLVLSRKAGEKINIGEDITVEVRRVAGNRVTIALSAPRDVRILRGELSEAATEFEVDLPVQAAPSTAPPNEVGDDRPSSRPLAAFSGPRLSVPVDMAGSVDLTTGAGI</sequence>
<dbReference type="GO" id="GO:0045947">
    <property type="term" value="P:negative regulation of translational initiation"/>
    <property type="evidence" value="ECO:0007669"/>
    <property type="project" value="UniProtKB-UniRule"/>
</dbReference>
<evidence type="ECO:0000256" key="3">
    <source>
        <dbReference type="ARBA" id="ARBA00022884"/>
    </source>
</evidence>
<dbReference type="GO" id="GO:0006109">
    <property type="term" value="P:regulation of carbohydrate metabolic process"/>
    <property type="evidence" value="ECO:0007669"/>
    <property type="project" value="InterPro"/>
</dbReference>
<dbReference type="EMBL" id="SJPQ01000003">
    <property type="protein sequence ID" value="TWT87570.1"/>
    <property type="molecule type" value="Genomic_DNA"/>
</dbReference>
<dbReference type="HAMAP" id="MF_00167">
    <property type="entry name" value="CsrA"/>
    <property type="match status" value="1"/>
</dbReference>
<accession>A0A5C5ZK34</accession>
<feature type="region of interest" description="Disordered" evidence="5">
    <location>
        <begin position="61"/>
        <end position="87"/>
    </location>
</feature>
<dbReference type="RefSeq" id="WP_146401821.1">
    <property type="nucleotide sequence ID" value="NZ_SJPQ01000003.1"/>
</dbReference>
<dbReference type="GO" id="GO:0005829">
    <property type="term" value="C:cytosol"/>
    <property type="evidence" value="ECO:0007669"/>
    <property type="project" value="TreeGrafter"/>
</dbReference>
<keyword evidence="4" id="KW-0678">Repressor</keyword>
<dbReference type="AlphaFoldDB" id="A0A5C5ZK34"/>
<keyword evidence="4" id="KW-1005">Bacterial flagellum biogenesis</keyword>
<evidence type="ECO:0000256" key="5">
    <source>
        <dbReference type="SAM" id="MobiDB-lite"/>
    </source>
</evidence>
<reference evidence="6 7" key="1">
    <citation type="submission" date="2019-02" db="EMBL/GenBank/DDBJ databases">
        <title>Deep-cultivation of Planctomycetes and their phenomic and genomic characterization uncovers novel biology.</title>
        <authorList>
            <person name="Wiegand S."/>
            <person name="Jogler M."/>
            <person name="Boedeker C."/>
            <person name="Pinto D."/>
            <person name="Vollmers J."/>
            <person name="Rivas-Marin E."/>
            <person name="Kohn T."/>
            <person name="Peeters S.H."/>
            <person name="Heuer A."/>
            <person name="Rast P."/>
            <person name="Oberbeckmann S."/>
            <person name="Bunk B."/>
            <person name="Jeske O."/>
            <person name="Meyerdierks A."/>
            <person name="Storesund J.E."/>
            <person name="Kallscheuer N."/>
            <person name="Luecker S."/>
            <person name="Lage O.M."/>
            <person name="Pohl T."/>
            <person name="Merkel B.J."/>
            <person name="Hornburger P."/>
            <person name="Mueller R.-W."/>
            <person name="Bruemmer F."/>
            <person name="Labrenz M."/>
            <person name="Spormann A.M."/>
            <person name="Op Den Camp H."/>
            <person name="Overmann J."/>
            <person name="Amann R."/>
            <person name="Jetten M.S.M."/>
            <person name="Mascher T."/>
            <person name="Medema M.H."/>
            <person name="Devos D.P."/>
            <person name="Kaster A.-K."/>
            <person name="Ovreas L."/>
            <person name="Rohde M."/>
            <person name="Galperin M.Y."/>
            <person name="Jogler C."/>
        </authorList>
    </citation>
    <scope>NUCLEOTIDE SEQUENCE [LARGE SCALE GENOMIC DNA]</scope>
    <source>
        <strain evidence="6 7">Mal64</strain>
    </source>
</reference>
<organism evidence="6 7">
    <name type="scientific">Pseudobythopirellula maris</name>
    <dbReference type="NCBI Taxonomy" id="2527991"/>
    <lineage>
        <taxon>Bacteria</taxon>
        <taxon>Pseudomonadati</taxon>
        <taxon>Planctomycetota</taxon>
        <taxon>Planctomycetia</taxon>
        <taxon>Pirellulales</taxon>
        <taxon>Lacipirellulaceae</taxon>
        <taxon>Pseudobythopirellula</taxon>
    </lineage>
</organism>
<dbReference type="Gene3D" id="2.60.40.4380">
    <property type="entry name" value="Translational regulator CsrA"/>
    <property type="match status" value="1"/>
</dbReference>
<dbReference type="Pfam" id="PF02599">
    <property type="entry name" value="CsrA"/>
    <property type="match status" value="1"/>
</dbReference>
<proteinExistence type="inferred from homology"/>
<keyword evidence="3 4" id="KW-0694">RNA-binding</keyword>
<dbReference type="OrthoDB" id="289081at2"/>
<evidence type="ECO:0000313" key="6">
    <source>
        <dbReference type="EMBL" id="TWT87570.1"/>
    </source>
</evidence>
<comment type="subunit">
    <text evidence="4">Homodimer; the beta-strands of each monomer intercalate to form a hydrophobic core, while the alpha-helices form wings that extend away from the core.</text>
</comment>
<comment type="similarity">
    <text evidence="4">Belongs to the CsrA/RsmA family.</text>
</comment>
<keyword evidence="2 4" id="KW-0810">Translation regulation</keyword>
<dbReference type="GO" id="GO:1902208">
    <property type="term" value="P:regulation of bacterial-type flagellum assembly"/>
    <property type="evidence" value="ECO:0007669"/>
    <property type="project" value="UniProtKB-UniRule"/>
</dbReference>
<dbReference type="SUPFAM" id="SSF117130">
    <property type="entry name" value="CsrA-like"/>
    <property type="match status" value="1"/>
</dbReference>
<dbReference type="GO" id="GO:0044781">
    <property type="term" value="P:bacterial-type flagellum organization"/>
    <property type="evidence" value="ECO:0007669"/>
    <property type="project" value="UniProtKB-KW"/>
</dbReference>
<dbReference type="Proteomes" id="UP000315440">
    <property type="component" value="Unassembled WGS sequence"/>
</dbReference>
<gene>
    <name evidence="4" type="primary">csrA</name>
    <name evidence="6" type="ORF">Mal64_31120</name>
</gene>
<dbReference type="PANTHER" id="PTHR34984:SF1">
    <property type="entry name" value="CARBON STORAGE REGULATOR"/>
    <property type="match status" value="1"/>
</dbReference>
<dbReference type="PANTHER" id="PTHR34984">
    <property type="entry name" value="CARBON STORAGE REGULATOR"/>
    <property type="match status" value="1"/>
</dbReference>
<comment type="caution">
    <text evidence="6">The sequence shown here is derived from an EMBL/GenBank/DDBJ whole genome shotgun (WGS) entry which is preliminary data.</text>
</comment>
<comment type="subcellular location">
    <subcellularLocation>
        <location evidence="4">Cytoplasm</location>
    </subcellularLocation>
</comment>
<evidence type="ECO:0000256" key="1">
    <source>
        <dbReference type="ARBA" id="ARBA00022490"/>
    </source>
</evidence>
<evidence type="ECO:0000256" key="2">
    <source>
        <dbReference type="ARBA" id="ARBA00022845"/>
    </source>
</evidence>
<name>A0A5C5ZK34_9BACT</name>
<dbReference type="GO" id="GO:0006402">
    <property type="term" value="P:mRNA catabolic process"/>
    <property type="evidence" value="ECO:0007669"/>
    <property type="project" value="InterPro"/>
</dbReference>
<keyword evidence="7" id="KW-1185">Reference proteome</keyword>
<evidence type="ECO:0000313" key="7">
    <source>
        <dbReference type="Proteomes" id="UP000315440"/>
    </source>
</evidence>
<comment type="function">
    <text evidence="4">A translational regulator that binds mRNA to regulate translation initiation and/or mRNA stability. Usually binds in the 5'-UTR at or near the Shine-Dalgarno sequence preventing ribosome-binding, thus repressing translation. Its main target seems to be the major flagellin gene, while its function is anatagonized by FliW.</text>
</comment>